<feature type="transmembrane region" description="Helical" evidence="5">
    <location>
        <begin position="172"/>
        <end position="198"/>
    </location>
</feature>
<feature type="transmembrane region" description="Helical" evidence="5">
    <location>
        <begin position="44"/>
        <end position="68"/>
    </location>
</feature>
<dbReference type="PANTHER" id="PTHR13439">
    <property type="entry name" value="CT120 PROTEIN"/>
    <property type="match status" value="1"/>
</dbReference>
<dbReference type="GO" id="GO:0016020">
    <property type="term" value="C:membrane"/>
    <property type="evidence" value="ECO:0007669"/>
    <property type="project" value="UniProtKB-SubCell"/>
</dbReference>
<accession>A0A7S2ZPB5</accession>
<name>A0A7S2ZPB5_9RHOD</name>
<keyword evidence="4 5" id="KW-0472">Membrane</keyword>
<dbReference type="InterPro" id="IPR006634">
    <property type="entry name" value="TLC-dom"/>
</dbReference>
<feature type="transmembrane region" description="Helical" evidence="5">
    <location>
        <begin position="210"/>
        <end position="235"/>
    </location>
</feature>
<evidence type="ECO:0000256" key="3">
    <source>
        <dbReference type="ARBA" id="ARBA00022989"/>
    </source>
</evidence>
<organism evidence="7">
    <name type="scientific">Rhodosorus marinus</name>
    <dbReference type="NCBI Taxonomy" id="101924"/>
    <lineage>
        <taxon>Eukaryota</taxon>
        <taxon>Rhodophyta</taxon>
        <taxon>Stylonematophyceae</taxon>
        <taxon>Stylonematales</taxon>
        <taxon>Stylonemataceae</taxon>
        <taxon>Rhodosorus</taxon>
    </lineage>
</organism>
<dbReference type="Pfam" id="PF03798">
    <property type="entry name" value="TRAM_LAG1_CLN8"/>
    <property type="match status" value="1"/>
</dbReference>
<evidence type="ECO:0000256" key="1">
    <source>
        <dbReference type="ARBA" id="ARBA00004141"/>
    </source>
</evidence>
<evidence type="ECO:0000256" key="2">
    <source>
        <dbReference type="ARBA" id="ARBA00022692"/>
    </source>
</evidence>
<proteinExistence type="predicted"/>
<sequence length="250" mass="29533">MDENFYELKLVGGCIFFLLWLHIISRAVSSRLNVYKVLKPESAAIWNCHVVSIVFQLVQAVFNVYILFFNDEVKKDYVFAYPEIYYHVSLVILSYYLYDSACLVALPSYSFRNRWIFHHFVSCVLLMVGCQRRQGAFPSSVFLISAFVHLPKNMRWMMYKSDLITLKSLRMWNITIALSAFFTQILPPIYMILAIAWQRQLTVYSMLFEFMRWQCFAGCLPVYILHAGVQVYLVVRVFREWNGTNKVKRL</sequence>
<reference evidence="7" key="1">
    <citation type="submission" date="2021-01" db="EMBL/GenBank/DDBJ databases">
        <authorList>
            <person name="Corre E."/>
            <person name="Pelletier E."/>
            <person name="Niang G."/>
            <person name="Scheremetjew M."/>
            <person name="Finn R."/>
            <person name="Kale V."/>
            <person name="Holt S."/>
            <person name="Cochrane G."/>
            <person name="Meng A."/>
            <person name="Brown T."/>
            <person name="Cohen L."/>
        </authorList>
    </citation>
    <scope>NUCLEOTIDE SEQUENCE</scope>
    <source>
        <strain evidence="7">CCMP 769</strain>
    </source>
</reference>
<dbReference type="InterPro" id="IPR050846">
    <property type="entry name" value="TLCD"/>
</dbReference>
<evidence type="ECO:0000313" key="7">
    <source>
        <dbReference type="EMBL" id="CAE0044972.1"/>
    </source>
</evidence>
<evidence type="ECO:0000256" key="4">
    <source>
        <dbReference type="ARBA" id="ARBA00023136"/>
    </source>
</evidence>
<feature type="transmembrane region" description="Helical" evidence="5">
    <location>
        <begin position="6"/>
        <end position="24"/>
    </location>
</feature>
<dbReference type="AlphaFoldDB" id="A0A7S2ZPB5"/>
<feature type="domain" description="TLC" evidence="6">
    <location>
        <begin position="46"/>
        <end position="226"/>
    </location>
</feature>
<protein>
    <recommendedName>
        <fullName evidence="6">TLC domain-containing protein</fullName>
    </recommendedName>
</protein>
<keyword evidence="3 5" id="KW-1133">Transmembrane helix</keyword>
<feature type="transmembrane region" description="Helical" evidence="5">
    <location>
        <begin position="84"/>
        <end position="106"/>
    </location>
</feature>
<dbReference type="GO" id="GO:0005783">
    <property type="term" value="C:endoplasmic reticulum"/>
    <property type="evidence" value="ECO:0007669"/>
    <property type="project" value="TreeGrafter"/>
</dbReference>
<comment type="subcellular location">
    <subcellularLocation>
        <location evidence="1">Membrane</location>
        <topology evidence="1">Multi-pass membrane protein</topology>
    </subcellularLocation>
</comment>
<keyword evidence="2 5" id="KW-0812">Transmembrane</keyword>
<dbReference type="EMBL" id="HBHW01016685">
    <property type="protein sequence ID" value="CAE0044972.1"/>
    <property type="molecule type" value="Transcribed_RNA"/>
</dbReference>
<gene>
    <name evidence="7" type="ORF">RMAR00112_LOCUS12947</name>
</gene>
<evidence type="ECO:0000256" key="5">
    <source>
        <dbReference type="SAM" id="Phobius"/>
    </source>
</evidence>
<dbReference type="PANTHER" id="PTHR13439:SF0">
    <property type="entry name" value="TOPOISOMERASE I DAMAGE AFFECTED PROTEIN 4"/>
    <property type="match status" value="1"/>
</dbReference>
<evidence type="ECO:0000259" key="6">
    <source>
        <dbReference type="Pfam" id="PF03798"/>
    </source>
</evidence>
<dbReference type="GO" id="GO:0055088">
    <property type="term" value="P:lipid homeostasis"/>
    <property type="evidence" value="ECO:0007669"/>
    <property type="project" value="TreeGrafter"/>
</dbReference>